<evidence type="ECO:0000313" key="2">
    <source>
        <dbReference type="EMBL" id="CZT43574.1"/>
    </source>
</evidence>
<keyword evidence="3" id="KW-1185">Reference proteome</keyword>
<gene>
    <name evidence="2" type="ORF">RSE6_03636</name>
</gene>
<dbReference type="Proteomes" id="UP000177625">
    <property type="component" value="Unassembled WGS sequence"/>
</dbReference>
<name>A0A1E1M387_RHYSE</name>
<accession>A0A1E1M387</accession>
<dbReference type="EMBL" id="FJVC01000139">
    <property type="protein sequence ID" value="CZT43574.1"/>
    <property type="molecule type" value="Genomic_DNA"/>
</dbReference>
<feature type="transmembrane region" description="Helical" evidence="1">
    <location>
        <begin position="88"/>
        <end position="108"/>
    </location>
</feature>
<sequence>MLSTWQSFVSREVTPTTAAASIKKVRFEVAGRTSQPSNNINQRGLSVDKKIALPSTTKSEPKGILITSKSQAGFFDEIARLIDSSSTFLTLMVLLIVWASAGAIYGTADTSRLLFRMLVLYKSMAQTISCFDNEGTQVESYNLTPKNVPRRISRYQSDVVTSLFTVGISFAAGPAIVFDGY</sequence>
<evidence type="ECO:0000256" key="1">
    <source>
        <dbReference type="SAM" id="Phobius"/>
    </source>
</evidence>
<keyword evidence="1" id="KW-1133">Transmembrane helix</keyword>
<keyword evidence="1" id="KW-0472">Membrane</keyword>
<evidence type="ECO:0000313" key="3">
    <source>
        <dbReference type="Proteomes" id="UP000177625"/>
    </source>
</evidence>
<dbReference type="AlphaFoldDB" id="A0A1E1M387"/>
<reference evidence="3" key="1">
    <citation type="submission" date="2016-03" db="EMBL/GenBank/DDBJ databases">
        <authorList>
            <person name="Guldener U."/>
        </authorList>
    </citation>
    <scope>NUCLEOTIDE SEQUENCE [LARGE SCALE GENOMIC DNA]</scope>
</reference>
<protein>
    <submittedName>
        <fullName evidence="2">Uncharacterized protein</fullName>
    </submittedName>
</protein>
<feature type="transmembrane region" description="Helical" evidence="1">
    <location>
        <begin position="159"/>
        <end position="178"/>
    </location>
</feature>
<proteinExistence type="predicted"/>
<keyword evidence="1" id="KW-0812">Transmembrane</keyword>
<organism evidence="2 3">
    <name type="scientific">Rhynchosporium secalis</name>
    <name type="common">Barley scald fungus</name>
    <dbReference type="NCBI Taxonomy" id="38038"/>
    <lineage>
        <taxon>Eukaryota</taxon>
        <taxon>Fungi</taxon>
        <taxon>Dikarya</taxon>
        <taxon>Ascomycota</taxon>
        <taxon>Pezizomycotina</taxon>
        <taxon>Leotiomycetes</taxon>
        <taxon>Helotiales</taxon>
        <taxon>Ploettnerulaceae</taxon>
        <taxon>Rhynchosporium</taxon>
    </lineage>
</organism>